<dbReference type="Proteomes" id="UP001139103">
    <property type="component" value="Unassembled WGS sequence"/>
</dbReference>
<evidence type="ECO:0000313" key="3">
    <source>
        <dbReference type="EMBL" id="MCC9626862.1"/>
    </source>
</evidence>
<evidence type="ECO:0000256" key="2">
    <source>
        <dbReference type="SAM" id="Phobius"/>
    </source>
</evidence>
<evidence type="ECO:0000313" key="4">
    <source>
        <dbReference type="Proteomes" id="UP001139103"/>
    </source>
</evidence>
<proteinExistence type="predicted"/>
<keyword evidence="4" id="KW-1185">Reference proteome</keyword>
<keyword evidence="2" id="KW-0472">Membrane</keyword>
<feature type="transmembrane region" description="Helical" evidence="2">
    <location>
        <begin position="33"/>
        <end position="64"/>
    </location>
</feature>
<dbReference type="AlphaFoldDB" id="A0A9X1SEI7"/>
<feature type="transmembrane region" description="Helical" evidence="2">
    <location>
        <begin position="119"/>
        <end position="142"/>
    </location>
</feature>
<reference evidence="3" key="1">
    <citation type="submission" date="2021-11" db="EMBL/GenBank/DDBJ databases">
        <title>Genome sequence.</title>
        <authorList>
            <person name="Sun Q."/>
        </authorList>
    </citation>
    <scope>NUCLEOTIDE SEQUENCE</scope>
    <source>
        <strain evidence="3">JC732</strain>
    </source>
</reference>
<feature type="region of interest" description="Disordered" evidence="1">
    <location>
        <begin position="1"/>
        <end position="21"/>
    </location>
</feature>
<name>A0A9X1SEI7_9BACT</name>
<dbReference type="EMBL" id="JAJKFT010000001">
    <property type="protein sequence ID" value="MCC9626862.1"/>
    <property type="molecule type" value="Genomic_DNA"/>
</dbReference>
<keyword evidence="2" id="KW-1133">Transmembrane helix</keyword>
<evidence type="ECO:0000256" key="1">
    <source>
        <dbReference type="SAM" id="MobiDB-lite"/>
    </source>
</evidence>
<organism evidence="3 4">
    <name type="scientific">Blastopirellula sediminis</name>
    <dbReference type="NCBI Taxonomy" id="2894196"/>
    <lineage>
        <taxon>Bacteria</taxon>
        <taxon>Pseudomonadati</taxon>
        <taxon>Planctomycetota</taxon>
        <taxon>Planctomycetia</taxon>
        <taxon>Pirellulales</taxon>
        <taxon>Pirellulaceae</taxon>
        <taxon>Blastopirellula</taxon>
    </lineage>
</organism>
<dbReference type="RefSeq" id="WP_230214270.1">
    <property type="nucleotide sequence ID" value="NZ_JAJKFT010000001.1"/>
</dbReference>
<feature type="transmembrane region" description="Helical" evidence="2">
    <location>
        <begin position="148"/>
        <end position="166"/>
    </location>
</feature>
<protein>
    <submittedName>
        <fullName evidence="3">Uncharacterized protein</fullName>
    </submittedName>
</protein>
<accession>A0A9X1SEI7</accession>
<gene>
    <name evidence="3" type="ORF">LOC68_00445</name>
</gene>
<comment type="caution">
    <text evidence="3">The sequence shown here is derived from an EMBL/GenBank/DDBJ whole genome shotgun (WGS) entry which is preliminary data.</text>
</comment>
<sequence length="188" mass="19838">MTDPNDNPFASPPLEHEDPADAPLMDGDKLGRWLLLPLASGTFNGAGIVSICGMSASVAMQAWAGALMDVLANPEARTILGMQMLVLAIYGGIFGGVSGILLGGIAFSLRRNLAVRSLIFLLGYLLSILFLVGPALAAFFVVGEATGPFLLVVSVFLFACSLLFAWRMNRNIRKYLLSQADGESAGST</sequence>
<keyword evidence="2" id="KW-0812">Transmembrane</keyword>
<feature type="transmembrane region" description="Helical" evidence="2">
    <location>
        <begin position="84"/>
        <end position="107"/>
    </location>
</feature>